<keyword evidence="1" id="KW-0472">Membrane</keyword>
<sequence>MKNELTIFVLVKRTGGILVFLPLLLHIIYILPDTQSYLFPTIDYTISFAFRHNGSTTDCERYSA</sequence>
<dbReference type="EMBL" id="ML732817">
    <property type="protein sequence ID" value="KAB8271379.1"/>
    <property type="molecule type" value="Genomic_DNA"/>
</dbReference>
<keyword evidence="3" id="KW-1185">Reference proteome</keyword>
<evidence type="ECO:0000313" key="3">
    <source>
        <dbReference type="Proteomes" id="UP000326289"/>
    </source>
</evidence>
<reference evidence="2 3" key="1">
    <citation type="submission" date="2019-04" db="EMBL/GenBank/DDBJ databases">
        <title>Fungal friends and foes A comparative genomics study of 23 Aspergillus species from section Flavi.</title>
        <authorList>
            <consortium name="DOE Joint Genome Institute"/>
            <person name="Kjaerbolling I."/>
            <person name="Vesth T.C."/>
            <person name="Frisvad J.C."/>
            <person name="Nybo J.L."/>
            <person name="Theobald S."/>
            <person name="Kildgaard S."/>
            <person name="Petersen T.I."/>
            <person name="Kuo A."/>
            <person name="Sato A."/>
            <person name="Lyhne E.K."/>
            <person name="Kogle M.E."/>
            <person name="Wiebenga A."/>
            <person name="Kun R.S."/>
            <person name="Lubbers R.J."/>
            <person name="Makela M.R."/>
            <person name="Barry K."/>
            <person name="Chovatia M."/>
            <person name="Clum A."/>
            <person name="Daum C."/>
            <person name="Haridas S."/>
            <person name="He G."/>
            <person name="LaButti K."/>
            <person name="Lipzen A."/>
            <person name="Mondo S."/>
            <person name="Pangilinan J."/>
            <person name="Riley R."/>
            <person name="Salamov A."/>
            <person name="Simmons B.A."/>
            <person name="Magnuson J.K."/>
            <person name="Henrissat B."/>
            <person name="Mortensen U.H."/>
            <person name="Larsen T.O."/>
            <person name="De vries R.P."/>
            <person name="Grigoriev I.V."/>
            <person name="Machida M."/>
            <person name="Baker S.E."/>
            <person name="Andersen M.R."/>
        </authorList>
    </citation>
    <scope>NUCLEOTIDE SEQUENCE [LARGE SCALE GENOMIC DNA]</scope>
    <source>
        <strain evidence="2 3">CBS 117635</strain>
    </source>
</reference>
<gene>
    <name evidence="2" type="ORF">BDV30DRAFT_213652</name>
</gene>
<proteinExistence type="predicted"/>
<evidence type="ECO:0000313" key="2">
    <source>
        <dbReference type="EMBL" id="KAB8271379.1"/>
    </source>
</evidence>
<keyword evidence="1" id="KW-0812">Transmembrane</keyword>
<dbReference type="AlphaFoldDB" id="A0A5N6IZK8"/>
<name>A0A5N6IZK8_9EURO</name>
<evidence type="ECO:0000256" key="1">
    <source>
        <dbReference type="SAM" id="Phobius"/>
    </source>
</evidence>
<dbReference type="Proteomes" id="UP000326289">
    <property type="component" value="Unassembled WGS sequence"/>
</dbReference>
<organism evidence="2 3">
    <name type="scientific">Aspergillus minisclerotigenes</name>
    <dbReference type="NCBI Taxonomy" id="656917"/>
    <lineage>
        <taxon>Eukaryota</taxon>
        <taxon>Fungi</taxon>
        <taxon>Dikarya</taxon>
        <taxon>Ascomycota</taxon>
        <taxon>Pezizomycotina</taxon>
        <taxon>Eurotiomycetes</taxon>
        <taxon>Eurotiomycetidae</taxon>
        <taxon>Eurotiales</taxon>
        <taxon>Aspergillaceae</taxon>
        <taxon>Aspergillus</taxon>
        <taxon>Aspergillus subgen. Circumdati</taxon>
    </lineage>
</organism>
<keyword evidence="1" id="KW-1133">Transmembrane helix</keyword>
<protein>
    <submittedName>
        <fullName evidence="2">Uncharacterized protein</fullName>
    </submittedName>
</protein>
<accession>A0A5N6IZK8</accession>
<feature type="transmembrane region" description="Helical" evidence="1">
    <location>
        <begin position="7"/>
        <end position="31"/>
    </location>
</feature>